<sequence length="404" mass="44570">MSQYHVFTPEHAIDYARRHGPGFDTGARLSAAEVGDGNLNQVFRVVDDARGRSVIVKQALPYIRCVGESWPLTRERARIEAGVLRRHGEHCPEHTVALLHQDAGLSVLMLEDLSAWRLWRQALMAGEAPAETADRLGHYLARVLYHGSDFHLASIAKRAEMVLFSNPELCAATETVFFDDPYHDHPRNQIAPALRPLAEQLWRDGPLKRRVAALKHRFLCDAQALLHGDLHTGSVFVTEGGLKVFDAEFGCYGPMGFDLGSAIGNLLLNHCGQPGLHPGEKGRAEQRRRREEVQTLWRRFHDDFTALAAGCADPALAEPGYVADFLARVWRDSLGYAGTELIRRTIGIAQVADLNGIEEEETRLACQRTALTLGRALILEADTLAGGKELAALVAACRQPSGEN</sequence>
<evidence type="ECO:0000313" key="10">
    <source>
        <dbReference type="Proteomes" id="UP000217763"/>
    </source>
</evidence>
<accession>A0A291HNU5</accession>
<evidence type="ECO:0000256" key="4">
    <source>
        <dbReference type="ARBA" id="ARBA00022679"/>
    </source>
</evidence>
<dbReference type="Gene3D" id="3.30.200.20">
    <property type="entry name" value="Phosphorylase Kinase, domain 1"/>
    <property type="match status" value="1"/>
</dbReference>
<evidence type="ECO:0000256" key="2">
    <source>
        <dbReference type="ARBA" id="ARBA00011738"/>
    </source>
</evidence>
<keyword evidence="6 9" id="KW-0418">Kinase</keyword>
<dbReference type="RefSeq" id="WP_096779010.1">
    <property type="nucleotide sequence ID" value="NZ_CP012621.1"/>
</dbReference>
<keyword evidence="4" id="KW-0808">Transferase</keyword>
<evidence type="ECO:0000256" key="3">
    <source>
        <dbReference type="ARBA" id="ARBA00012128"/>
    </source>
</evidence>
<dbReference type="GO" id="GO:0046522">
    <property type="term" value="F:S-methyl-5-thioribose kinase activity"/>
    <property type="evidence" value="ECO:0007669"/>
    <property type="project" value="UniProtKB-EC"/>
</dbReference>
<dbReference type="PANTHER" id="PTHR34273:SF2">
    <property type="entry name" value="METHYLTHIORIBOSE KINASE"/>
    <property type="match status" value="1"/>
</dbReference>
<reference evidence="10" key="1">
    <citation type="submission" date="2015-09" db="EMBL/GenBank/DDBJ databases">
        <authorList>
            <person name="Shao Z."/>
            <person name="Wang L."/>
        </authorList>
    </citation>
    <scope>NUCLEOTIDE SEQUENCE [LARGE SCALE GENOMIC DNA]</scope>
    <source>
        <strain evidence="10">F13-1</strain>
    </source>
</reference>
<dbReference type="EC" id="2.7.1.100" evidence="3"/>
<comment type="similarity">
    <text evidence="1">Belongs to the methylthioribose kinase family.</text>
</comment>
<gene>
    <name evidence="9" type="ORF">AN401_07705</name>
</gene>
<comment type="subunit">
    <text evidence="2">Homodimer.</text>
</comment>
<dbReference type="GO" id="GO:0009086">
    <property type="term" value="P:methionine biosynthetic process"/>
    <property type="evidence" value="ECO:0007669"/>
    <property type="project" value="InterPro"/>
</dbReference>
<evidence type="ECO:0000256" key="7">
    <source>
        <dbReference type="ARBA" id="ARBA00022840"/>
    </source>
</evidence>
<dbReference type="AlphaFoldDB" id="A0A291HNU5"/>
<dbReference type="KEGG" id="zdf:AN401_07705"/>
<evidence type="ECO:0000256" key="6">
    <source>
        <dbReference type="ARBA" id="ARBA00022777"/>
    </source>
</evidence>
<dbReference type="InterPro" id="IPR009212">
    <property type="entry name" value="Methylthioribose_kinase"/>
</dbReference>
<dbReference type="InterPro" id="IPR002575">
    <property type="entry name" value="Aminoglycoside_PTrfase"/>
</dbReference>
<dbReference type="PANTHER" id="PTHR34273">
    <property type="entry name" value="METHYLTHIORIBOSE KINASE"/>
    <property type="match status" value="1"/>
</dbReference>
<name>A0A291HNU5_9GAMM</name>
<evidence type="ECO:0000259" key="8">
    <source>
        <dbReference type="Pfam" id="PF01636"/>
    </source>
</evidence>
<evidence type="ECO:0000313" key="9">
    <source>
        <dbReference type="EMBL" id="ATG73758.1"/>
    </source>
</evidence>
<dbReference type="Proteomes" id="UP000217763">
    <property type="component" value="Chromosome"/>
</dbReference>
<dbReference type="PIRSF" id="PIRSF031134">
    <property type="entry name" value="MTRK"/>
    <property type="match status" value="1"/>
</dbReference>
<dbReference type="SUPFAM" id="SSF56112">
    <property type="entry name" value="Protein kinase-like (PK-like)"/>
    <property type="match status" value="1"/>
</dbReference>
<dbReference type="Gene3D" id="3.90.1200.10">
    <property type="match status" value="1"/>
</dbReference>
<keyword evidence="5" id="KW-0547">Nucleotide-binding</keyword>
<evidence type="ECO:0000256" key="1">
    <source>
        <dbReference type="ARBA" id="ARBA00010165"/>
    </source>
</evidence>
<dbReference type="EMBL" id="CP012621">
    <property type="protein sequence ID" value="ATG73758.1"/>
    <property type="molecule type" value="Genomic_DNA"/>
</dbReference>
<dbReference type="InterPro" id="IPR011009">
    <property type="entry name" value="Kinase-like_dom_sf"/>
</dbReference>
<proteinExistence type="inferred from homology"/>
<dbReference type="NCBIfam" id="TIGR01767">
    <property type="entry name" value="MTRK"/>
    <property type="match status" value="1"/>
</dbReference>
<feature type="domain" description="Aminoglycoside phosphotransferase" evidence="8">
    <location>
        <begin position="32"/>
        <end position="263"/>
    </location>
</feature>
<dbReference type="GO" id="GO:0005524">
    <property type="term" value="F:ATP binding"/>
    <property type="evidence" value="ECO:0007669"/>
    <property type="project" value="UniProtKB-KW"/>
</dbReference>
<organism evidence="9 10">
    <name type="scientific">Zobellella denitrificans</name>
    <dbReference type="NCBI Taxonomy" id="347534"/>
    <lineage>
        <taxon>Bacteria</taxon>
        <taxon>Pseudomonadati</taxon>
        <taxon>Pseudomonadota</taxon>
        <taxon>Gammaproteobacteria</taxon>
        <taxon>Aeromonadales</taxon>
        <taxon>Aeromonadaceae</taxon>
        <taxon>Zobellella</taxon>
    </lineage>
</organism>
<dbReference type="Pfam" id="PF01636">
    <property type="entry name" value="APH"/>
    <property type="match status" value="1"/>
</dbReference>
<evidence type="ECO:0000256" key="5">
    <source>
        <dbReference type="ARBA" id="ARBA00022741"/>
    </source>
</evidence>
<keyword evidence="7" id="KW-0067">ATP-binding</keyword>
<protein>
    <recommendedName>
        <fullName evidence="3">S-methyl-5-thioribose kinase</fullName>
        <ecNumber evidence="3">2.7.1.100</ecNumber>
    </recommendedName>
</protein>
<keyword evidence="10" id="KW-1185">Reference proteome</keyword>